<comment type="caution">
    <text evidence="1">The sequence shown here is derived from an EMBL/GenBank/DDBJ whole genome shotgun (WGS) entry which is preliminary data.</text>
</comment>
<evidence type="ECO:0000313" key="1">
    <source>
        <dbReference type="EMBL" id="MDQ0475011.1"/>
    </source>
</evidence>
<name>A0ABU0JL39_9HYPH</name>
<dbReference type="EMBL" id="JAUSVX010000029">
    <property type="protein sequence ID" value="MDQ0475011.1"/>
    <property type="molecule type" value="Genomic_DNA"/>
</dbReference>
<accession>A0ABU0JL39</accession>
<protein>
    <submittedName>
        <fullName evidence="1">Uncharacterized protein</fullName>
    </submittedName>
</protein>
<keyword evidence="2" id="KW-1185">Reference proteome</keyword>
<reference evidence="1 2" key="1">
    <citation type="submission" date="2023-07" db="EMBL/GenBank/DDBJ databases">
        <title>Genomic Encyclopedia of Type Strains, Phase IV (KMG-IV): sequencing the most valuable type-strain genomes for metagenomic binning, comparative biology and taxonomic classification.</title>
        <authorList>
            <person name="Goeker M."/>
        </authorList>
    </citation>
    <scope>NUCLEOTIDE SEQUENCE [LARGE SCALE GENOMIC DNA]</scope>
    <source>
        <strain evidence="1 2">DSM 19619</strain>
    </source>
</reference>
<gene>
    <name evidence="1" type="ORF">QO011_008053</name>
</gene>
<organism evidence="1 2">
    <name type="scientific">Labrys wisconsinensis</name>
    <dbReference type="NCBI Taxonomy" id="425677"/>
    <lineage>
        <taxon>Bacteria</taxon>
        <taxon>Pseudomonadati</taxon>
        <taxon>Pseudomonadota</taxon>
        <taxon>Alphaproteobacteria</taxon>
        <taxon>Hyphomicrobiales</taxon>
        <taxon>Xanthobacteraceae</taxon>
        <taxon>Labrys</taxon>
    </lineage>
</organism>
<proteinExistence type="predicted"/>
<sequence>MLVEAHVSLLRADLRFVDEDQPLRVQIELALEPGLAPPQDVGTLLFGRMRRLFSR</sequence>
<evidence type="ECO:0000313" key="2">
    <source>
        <dbReference type="Proteomes" id="UP001242480"/>
    </source>
</evidence>
<dbReference type="Proteomes" id="UP001242480">
    <property type="component" value="Unassembled WGS sequence"/>
</dbReference>